<keyword evidence="6" id="KW-1185">Reference proteome</keyword>
<keyword evidence="1" id="KW-0805">Transcription regulation</keyword>
<dbReference type="CDD" id="cd00090">
    <property type="entry name" value="HTH_ARSR"/>
    <property type="match status" value="1"/>
</dbReference>
<dbReference type="GO" id="GO:0003700">
    <property type="term" value="F:DNA-binding transcription factor activity"/>
    <property type="evidence" value="ECO:0007669"/>
    <property type="project" value="InterPro"/>
</dbReference>
<evidence type="ECO:0000256" key="1">
    <source>
        <dbReference type="ARBA" id="ARBA00023015"/>
    </source>
</evidence>
<feature type="domain" description="HTH arsR-type" evidence="4">
    <location>
        <begin position="3"/>
        <end position="101"/>
    </location>
</feature>
<dbReference type="PANTHER" id="PTHR43132:SF2">
    <property type="entry name" value="ARSENICAL RESISTANCE OPERON REPRESSOR ARSR-RELATED"/>
    <property type="match status" value="1"/>
</dbReference>
<proteinExistence type="predicted"/>
<dbReference type="AlphaFoldDB" id="A0A3R6AYE0"/>
<evidence type="ECO:0000313" key="5">
    <source>
        <dbReference type="EMBL" id="QAR33396.1"/>
    </source>
</evidence>
<accession>A0A3R6AYE0</accession>
<keyword evidence="3" id="KW-0804">Transcription</keyword>
<dbReference type="GO" id="GO:0003677">
    <property type="term" value="F:DNA binding"/>
    <property type="evidence" value="ECO:0007669"/>
    <property type="project" value="UniProtKB-KW"/>
</dbReference>
<dbReference type="InterPro" id="IPR036390">
    <property type="entry name" value="WH_DNA-bd_sf"/>
</dbReference>
<dbReference type="Proteomes" id="UP000287502">
    <property type="component" value="Chromosome"/>
</dbReference>
<dbReference type="PANTHER" id="PTHR43132">
    <property type="entry name" value="ARSENICAL RESISTANCE OPERON REPRESSOR ARSR-RELATED"/>
    <property type="match status" value="1"/>
</dbReference>
<dbReference type="NCBIfam" id="NF033788">
    <property type="entry name" value="HTH_metalloreg"/>
    <property type="match status" value="1"/>
</dbReference>
<dbReference type="EMBL" id="CP035108">
    <property type="protein sequence ID" value="QAR33396.1"/>
    <property type="molecule type" value="Genomic_DNA"/>
</dbReference>
<sequence>MDIKMKNAESRVKILKALADESRLKILMLLQIRPLCVCEINYMMEIALSTISAHLKVLKKAGLINDCKEGRWITYSLTEDEYSLRLLTLCSEGIDFSAEKKKLAGADRIMCAEKLYE</sequence>
<dbReference type="KEGG" id="gtl:EP073_08280"/>
<dbReference type="Pfam" id="PF01022">
    <property type="entry name" value="HTH_5"/>
    <property type="match status" value="1"/>
</dbReference>
<dbReference type="OrthoDB" id="9800238at2"/>
<dbReference type="PRINTS" id="PR00778">
    <property type="entry name" value="HTHARSR"/>
</dbReference>
<dbReference type="InterPro" id="IPR036388">
    <property type="entry name" value="WH-like_DNA-bd_sf"/>
</dbReference>
<name>A0A3R6AYE0_9BACT</name>
<evidence type="ECO:0000313" key="6">
    <source>
        <dbReference type="Proteomes" id="UP000287502"/>
    </source>
</evidence>
<protein>
    <submittedName>
        <fullName evidence="5">ArsR family transcriptional regulator</fullName>
    </submittedName>
</protein>
<dbReference type="Gene3D" id="1.10.10.10">
    <property type="entry name" value="Winged helix-like DNA-binding domain superfamily/Winged helix DNA-binding domain"/>
    <property type="match status" value="1"/>
</dbReference>
<organism evidence="5 6">
    <name type="scientific">Geovibrio thiophilus</name>
    <dbReference type="NCBI Taxonomy" id="139438"/>
    <lineage>
        <taxon>Bacteria</taxon>
        <taxon>Pseudomonadati</taxon>
        <taxon>Deferribacterota</taxon>
        <taxon>Deferribacteres</taxon>
        <taxon>Deferribacterales</taxon>
        <taxon>Geovibrionaceae</taxon>
        <taxon>Geovibrio</taxon>
    </lineage>
</organism>
<evidence type="ECO:0000256" key="3">
    <source>
        <dbReference type="ARBA" id="ARBA00023163"/>
    </source>
</evidence>
<evidence type="ECO:0000256" key="2">
    <source>
        <dbReference type="ARBA" id="ARBA00023125"/>
    </source>
</evidence>
<dbReference type="RefSeq" id="WP_128466682.1">
    <property type="nucleotide sequence ID" value="NZ_CP035108.1"/>
</dbReference>
<dbReference type="PROSITE" id="PS50987">
    <property type="entry name" value="HTH_ARSR_2"/>
    <property type="match status" value="1"/>
</dbReference>
<dbReference type="InterPro" id="IPR051011">
    <property type="entry name" value="Metal_resp_trans_reg"/>
</dbReference>
<dbReference type="SUPFAM" id="SSF46785">
    <property type="entry name" value="Winged helix' DNA-binding domain"/>
    <property type="match status" value="1"/>
</dbReference>
<evidence type="ECO:0000259" key="4">
    <source>
        <dbReference type="PROSITE" id="PS50987"/>
    </source>
</evidence>
<keyword evidence="2" id="KW-0238">DNA-binding</keyword>
<dbReference type="InterPro" id="IPR001845">
    <property type="entry name" value="HTH_ArsR_DNA-bd_dom"/>
</dbReference>
<dbReference type="SMART" id="SM00418">
    <property type="entry name" value="HTH_ARSR"/>
    <property type="match status" value="1"/>
</dbReference>
<reference evidence="5 6" key="1">
    <citation type="submission" date="2019-01" db="EMBL/GenBank/DDBJ databases">
        <title>Geovibrio thiophilus DSM 11263, complete genome.</title>
        <authorList>
            <person name="Spring S."/>
            <person name="Bunk B."/>
            <person name="Sproer C."/>
        </authorList>
    </citation>
    <scope>NUCLEOTIDE SEQUENCE [LARGE SCALE GENOMIC DNA]</scope>
    <source>
        <strain evidence="5 6">DSM 11263</strain>
    </source>
</reference>
<gene>
    <name evidence="5" type="ORF">EP073_08280</name>
</gene>
<dbReference type="InterPro" id="IPR011991">
    <property type="entry name" value="ArsR-like_HTH"/>
</dbReference>